<dbReference type="PANTHER" id="PTHR23519:SF1">
    <property type="entry name" value="AUTOPHAGY-RELATED PROTEIN 22"/>
    <property type="match status" value="1"/>
</dbReference>
<dbReference type="OrthoDB" id="9768783at2"/>
<dbReference type="AlphaFoldDB" id="A0A2I1PDR2"/>
<sequence>MTTSPSDVAAATADPTRERTRAHQRAWGWYDWANSAYVTTTGTVLIGPYLTQLASADACPDLPTGQACTGRLDVLGVPVAAGSLAAYTVTLATLLSVVVVMAVGAVADRHPRPARLLGLLAGIGSLAAMAMVFLSGTSWQLGVLLVLVGNIALGASTVVYDALLVRIASPDERDRVSSRAWALGYAGGGLLLLANLVVIQAHDALGLSMEWAVRLSLFSAGLWWGVFTLVPVIGLRRLRGTTAVPVARGAGPVTGSLRQLRSTLGELRRYPQTLTFLAAYLLFNDGIQTVISSASLYGSVALGFDTGQLMTTILLVQFVAVGGALLFGAMAARLGAHRVVLAGIALWVVVVACAYFVPRGAFLTWLGCAVLIGLVLGGTQALARSLYSHLVPAGRESEFFAFYQAGERGTSWFGTLTFGLVFQLTGSYRPAILALLVFFVLGGLLLARVDLRRGIADAGNPQPAVL</sequence>
<keyword evidence="3 6" id="KW-0812">Transmembrane</keyword>
<dbReference type="Pfam" id="PF11700">
    <property type="entry name" value="ATG22"/>
    <property type="match status" value="1"/>
</dbReference>
<accession>A0A2I1PDR2</accession>
<dbReference type="InterPro" id="IPR024671">
    <property type="entry name" value="Atg22-like"/>
</dbReference>
<keyword evidence="8" id="KW-1185">Reference proteome</keyword>
<feature type="transmembrane region" description="Helical" evidence="6">
    <location>
        <begin position="116"/>
        <end position="135"/>
    </location>
</feature>
<dbReference type="EMBL" id="PKIZ01000001">
    <property type="protein sequence ID" value="PKZ42772.1"/>
    <property type="molecule type" value="Genomic_DNA"/>
</dbReference>
<dbReference type="PANTHER" id="PTHR23519">
    <property type="entry name" value="AUTOPHAGY-RELATED PROTEIN 22"/>
    <property type="match status" value="1"/>
</dbReference>
<keyword evidence="5 6" id="KW-0472">Membrane</keyword>
<evidence type="ECO:0000313" key="7">
    <source>
        <dbReference type="EMBL" id="PKZ42772.1"/>
    </source>
</evidence>
<evidence type="ECO:0000256" key="2">
    <source>
        <dbReference type="ARBA" id="ARBA00022448"/>
    </source>
</evidence>
<comment type="caution">
    <text evidence="7">The sequence shown here is derived from an EMBL/GenBank/DDBJ whole genome shotgun (WGS) entry which is preliminary data.</text>
</comment>
<proteinExistence type="predicted"/>
<dbReference type="Gene3D" id="1.20.1250.20">
    <property type="entry name" value="MFS general substrate transporter like domains"/>
    <property type="match status" value="1"/>
</dbReference>
<evidence type="ECO:0000256" key="4">
    <source>
        <dbReference type="ARBA" id="ARBA00022989"/>
    </source>
</evidence>
<dbReference type="SUPFAM" id="SSF103473">
    <property type="entry name" value="MFS general substrate transporter"/>
    <property type="match status" value="1"/>
</dbReference>
<keyword evidence="2" id="KW-0813">Transport</keyword>
<reference evidence="7 8" key="1">
    <citation type="submission" date="2017-12" db="EMBL/GenBank/DDBJ databases">
        <title>Phylogenetic diversity of female urinary microbiome.</title>
        <authorList>
            <person name="Thomas-White K."/>
            <person name="Wolfe A.J."/>
        </authorList>
    </citation>
    <scope>NUCLEOTIDE SEQUENCE [LARGE SCALE GENOMIC DNA]</scope>
    <source>
        <strain evidence="7 8">UMB1298</strain>
    </source>
</reference>
<evidence type="ECO:0000256" key="1">
    <source>
        <dbReference type="ARBA" id="ARBA00004127"/>
    </source>
</evidence>
<protein>
    <submittedName>
        <fullName evidence="7">MFS transporter</fullName>
    </submittedName>
</protein>
<feature type="transmembrane region" description="Helical" evidence="6">
    <location>
        <begin position="339"/>
        <end position="357"/>
    </location>
</feature>
<evidence type="ECO:0000313" key="8">
    <source>
        <dbReference type="Proteomes" id="UP000234206"/>
    </source>
</evidence>
<evidence type="ECO:0000256" key="3">
    <source>
        <dbReference type="ARBA" id="ARBA00022692"/>
    </source>
</evidence>
<feature type="transmembrane region" description="Helical" evidence="6">
    <location>
        <begin position="180"/>
        <end position="199"/>
    </location>
</feature>
<keyword evidence="4 6" id="KW-1133">Transmembrane helix</keyword>
<organism evidence="7 8">
    <name type="scientific">Kytococcus schroeteri</name>
    <dbReference type="NCBI Taxonomy" id="138300"/>
    <lineage>
        <taxon>Bacteria</taxon>
        <taxon>Bacillati</taxon>
        <taxon>Actinomycetota</taxon>
        <taxon>Actinomycetes</taxon>
        <taxon>Micrococcales</taxon>
        <taxon>Kytococcaceae</taxon>
        <taxon>Kytococcus</taxon>
    </lineage>
</organism>
<dbReference type="Proteomes" id="UP000234206">
    <property type="component" value="Unassembled WGS sequence"/>
</dbReference>
<name>A0A2I1PDR2_9MICO</name>
<evidence type="ECO:0000256" key="6">
    <source>
        <dbReference type="SAM" id="Phobius"/>
    </source>
</evidence>
<dbReference type="GO" id="GO:0012505">
    <property type="term" value="C:endomembrane system"/>
    <property type="evidence" value="ECO:0007669"/>
    <property type="project" value="UniProtKB-SubCell"/>
</dbReference>
<comment type="subcellular location">
    <subcellularLocation>
        <location evidence="1">Endomembrane system</location>
        <topology evidence="1">Multi-pass membrane protein</topology>
    </subcellularLocation>
</comment>
<feature type="transmembrane region" description="Helical" evidence="6">
    <location>
        <begin position="428"/>
        <end position="447"/>
    </location>
</feature>
<gene>
    <name evidence="7" type="ORF">CYJ76_00480</name>
</gene>
<dbReference type="InterPro" id="IPR050495">
    <property type="entry name" value="ATG22/LtaA_families"/>
</dbReference>
<feature type="transmembrane region" description="Helical" evidence="6">
    <location>
        <begin position="211"/>
        <end position="233"/>
    </location>
</feature>
<feature type="transmembrane region" description="Helical" evidence="6">
    <location>
        <begin position="309"/>
        <end position="332"/>
    </location>
</feature>
<dbReference type="InterPro" id="IPR036259">
    <property type="entry name" value="MFS_trans_sf"/>
</dbReference>
<evidence type="ECO:0000256" key="5">
    <source>
        <dbReference type="ARBA" id="ARBA00023136"/>
    </source>
</evidence>
<feature type="transmembrane region" description="Helical" evidence="6">
    <location>
        <begin position="363"/>
        <end position="387"/>
    </location>
</feature>
<feature type="transmembrane region" description="Helical" evidence="6">
    <location>
        <begin position="84"/>
        <end position="104"/>
    </location>
</feature>
<feature type="transmembrane region" description="Helical" evidence="6">
    <location>
        <begin position="141"/>
        <end position="168"/>
    </location>
</feature>
<dbReference type="RefSeq" id="WP_101848924.1">
    <property type="nucleotide sequence ID" value="NZ_JBHLVH010000014.1"/>
</dbReference>